<comment type="catalytic activity">
    <reaction evidence="10 11">
        <text>D-alanyl-D-alanine + UDP-N-acetyl-alpha-D-muramoyl-L-alanyl-gamma-D-glutamyl-meso-2,6-diaminopimelate + ATP = UDP-N-acetyl-alpha-D-muramoyl-L-alanyl-gamma-D-glutamyl-meso-2,6-diaminopimeloyl-D-alanyl-D-alanine + ADP + phosphate + H(+)</text>
        <dbReference type="Rhea" id="RHEA:28374"/>
        <dbReference type="ChEBI" id="CHEBI:15378"/>
        <dbReference type="ChEBI" id="CHEBI:30616"/>
        <dbReference type="ChEBI" id="CHEBI:43474"/>
        <dbReference type="ChEBI" id="CHEBI:57822"/>
        <dbReference type="ChEBI" id="CHEBI:61386"/>
        <dbReference type="ChEBI" id="CHEBI:83905"/>
        <dbReference type="ChEBI" id="CHEBI:456216"/>
        <dbReference type="EC" id="6.3.2.10"/>
    </reaction>
</comment>
<dbReference type="PANTHER" id="PTHR43024">
    <property type="entry name" value="UDP-N-ACETYLMURAMOYL-TRIPEPTIDE--D-ALANYL-D-ALANINE LIGASE"/>
    <property type="match status" value="1"/>
</dbReference>
<dbReference type="GO" id="GO:0008360">
    <property type="term" value="P:regulation of cell shape"/>
    <property type="evidence" value="ECO:0007669"/>
    <property type="project" value="UniProtKB-KW"/>
</dbReference>
<dbReference type="Pfam" id="PF08245">
    <property type="entry name" value="Mur_ligase_M"/>
    <property type="match status" value="1"/>
</dbReference>
<dbReference type="NCBIfam" id="TIGR01143">
    <property type="entry name" value="murF"/>
    <property type="match status" value="1"/>
</dbReference>
<keyword evidence="9 10" id="KW-0961">Cell wall biogenesis/degradation</keyword>
<evidence type="ECO:0000256" key="11">
    <source>
        <dbReference type="RuleBase" id="RU004136"/>
    </source>
</evidence>
<keyword evidence="6 10" id="KW-0133">Cell shape</keyword>
<keyword evidence="7 10" id="KW-0573">Peptidoglycan synthesis</keyword>
<evidence type="ECO:0000259" key="14">
    <source>
        <dbReference type="Pfam" id="PF08245"/>
    </source>
</evidence>
<name>A0A1W1YHH2_9BACT</name>
<evidence type="ECO:0000256" key="9">
    <source>
        <dbReference type="ARBA" id="ARBA00023316"/>
    </source>
</evidence>
<evidence type="ECO:0000256" key="3">
    <source>
        <dbReference type="ARBA" id="ARBA00022618"/>
    </source>
</evidence>
<keyword evidence="8 10" id="KW-0131">Cell cycle</keyword>
<dbReference type="Gene3D" id="3.40.1190.10">
    <property type="entry name" value="Mur-like, catalytic domain"/>
    <property type="match status" value="1"/>
</dbReference>
<keyword evidence="3 10" id="KW-0132">Cell division</keyword>
<dbReference type="GO" id="GO:0009252">
    <property type="term" value="P:peptidoglycan biosynthetic process"/>
    <property type="evidence" value="ECO:0007669"/>
    <property type="project" value="UniProtKB-UniRule"/>
</dbReference>
<evidence type="ECO:0000256" key="7">
    <source>
        <dbReference type="ARBA" id="ARBA00022984"/>
    </source>
</evidence>
<dbReference type="InterPro" id="IPR036565">
    <property type="entry name" value="Mur-like_cat_sf"/>
</dbReference>
<accession>A0A1W1YHH2</accession>
<evidence type="ECO:0000256" key="4">
    <source>
        <dbReference type="ARBA" id="ARBA00022741"/>
    </source>
</evidence>
<evidence type="ECO:0000256" key="5">
    <source>
        <dbReference type="ARBA" id="ARBA00022840"/>
    </source>
</evidence>
<dbReference type="GO" id="GO:0071555">
    <property type="term" value="P:cell wall organization"/>
    <property type="evidence" value="ECO:0007669"/>
    <property type="project" value="UniProtKB-KW"/>
</dbReference>
<keyword evidence="4 10" id="KW-0547">Nucleotide-binding</keyword>
<dbReference type="SUPFAM" id="SSF53244">
    <property type="entry name" value="MurD-like peptide ligases, peptide-binding domain"/>
    <property type="match status" value="1"/>
</dbReference>
<dbReference type="PANTHER" id="PTHR43024:SF1">
    <property type="entry name" value="UDP-N-ACETYLMURAMOYL-TRIPEPTIDE--D-ALANYL-D-ALANINE LIGASE"/>
    <property type="match status" value="1"/>
</dbReference>
<feature type="domain" description="Mur ligase central" evidence="14">
    <location>
        <begin position="125"/>
        <end position="318"/>
    </location>
</feature>
<dbReference type="InterPro" id="IPR051046">
    <property type="entry name" value="MurCDEF_CellWall_CoF430Synth"/>
</dbReference>
<evidence type="ECO:0000259" key="12">
    <source>
        <dbReference type="Pfam" id="PF01225"/>
    </source>
</evidence>
<dbReference type="InterPro" id="IPR005863">
    <property type="entry name" value="UDP-N-AcMur_synth"/>
</dbReference>
<evidence type="ECO:0000256" key="1">
    <source>
        <dbReference type="ARBA" id="ARBA00022490"/>
    </source>
</evidence>
<comment type="similarity">
    <text evidence="10">Belongs to the MurCDEF family. MurF subfamily.</text>
</comment>
<protein>
    <recommendedName>
        <fullName evidence="10 11">UDP-N-acetylmuramoyl-tripeptide--D-alanyl-D-alanine ligase</fullName>
        <ecNumber evidence="10 11">6.3.2.10</ecNumber>
    </recommendedName>
    <alternativeName>
        <fullName evidence="10">D-alanyl-D-alanine-adding enzyme</fullName>
    </alternativeName>
</protein>
<evidence type="ECO:0000313" key="15">
    <source>
        <dbReference type="EMBL" id="SMC35572.1"/>
    </source>
</evidence>
<dbReference type="SUPFAM" id="SSF63418">
    <property type="entry name" value="MurE/MurF N-terminal domain"/>
    <property type="match status" value="1"/>
</dbReference>
<dbReference type="UniPathway" id="UPA00219"/>
<feature type="domain" description="Mur ligase C-terminal" evidence="13">
    <location>
        <begin position="340"/>
        <end position="464"/>
    </location>
</feature>
<evidence type="ECO:0000256" key="10">
    <source>
        <dbReference type="HAMAP-Rule" id="MF_02019"/>
    </source>
</evidence>
<dbReference type="GO" id="GO:0005737">
    <property type="term" value="C:cytoplasm"/>
    <property type="evidence" value="ECO:0007669"/>
    <property type="project" value="UniProtKB-SubCell"/>
</dbReference>
<dbReference type="Pfam" id="PF02875">
    <property type="entry name" value="Mur_ligase_C"/>
    <property type="match status" value="1"/>
</dbReference>
<dbReference type="Pfam" id="PF01225">
    <property type="entry name" value="Mur_ligase"/>
    <property type="match status" value="1"/>
</dbReference>
<dbReference type="InterPro" id="IPR035911">
    <property type="entry name" value="MurE/MurF_N"/>
</dbReference>
<dbReference type="InterPro" id="IPR036615">
    <property type="entry name" value="Mur_ligase_C_dom_sf"/>
</dbReference>
<dbReference type="InterPro" id="IPR004101">
    <property type="entry name" value="Mur_ligase_C"/>
</dbReference>
<dbReference type="GO" id="GO:0008766">
    <property type="term" value="F:UDP-N-acetylmuramoylalanyl-D-glutamyl-2,6-diaminopimelate-D-alanyl-D-alanine ligase activity"/>
    <property type="evidence" value="ECO:0007669"/>
    <property type="project" value="RHEA"/>
</dbReference>
<dbReference type="HAMAP" id="MF_02019">
    <property type="entry name" value="MurF"/>
    <property type="match status" value="1"/>
</dbReference>
<dbReference type="Gene3D" id="3.90.190.20">
    <property type="entry name" value="Mur ligase, C-terminal domain"/>
    <property type="match status" value="1"/>
</dbReference>
<dbReference type="GO" id="GO:0047480">
    <property type="term" value="F:UDP-N-acetylmuramoyl-tripeptide-D-alanyl-D-alanine ligase activity"/>
    <property type="evidence" value="ECO:0007669"/>
    <property type="project" value="UniProtKB-UniRule"/>
</dbReference>
<comment type="subcellular location">
    <subcellularLocation>
        <location evidence="10 11">Cytoplasm</location>
    </subcellularLocation>
</comment>
<dbReference type="EMBL" id="FWXY01000001">
    <property type="protein sequence ID" value="SMC35572.1"/>
    <property type="molecule type" value="Genomic_DNA"/>
</dbReference>
<dbReference type="EC" id="6.3.2.10" evidence="10 11"/>
<evidence type="ECO:0000256" key="6">
    <source>
        <dbReference type="ARBA" id="ARBA00022960"/>
    </source>
</evidence>
<dbReference type="GO" id="GO:0005524">
    <property type="term" value="F:ATP binding"/>
    <property type="evidence" value="ECO:0007669"/>
    <property type="project" value="UniProtKB-UniRule"/>
</dbReference>
<reference evidence="15 16" key="1">
    <citation type="submission" date="2017-04" db="EMBL/GenBank/DDBJ databases">
        <authorList>
            <person name="Afonso C.L."/>
            <person name="Miller P.J."/>
            <person name="Scott M.A."/>
            <person name="Spackman E."/>
            <person name="Goraichik I."/>
            <person name="Dimitrov K.M."/>
            <person name="Suarez D.L."/>
            <person name="Swayne D.E."/>
        </authorList>
    </citation>
    <scope>NUCLEOTIDE SEQUENCE [LARGE SCALE GENOMIC DNA]</scope>
    <source>
        <strain evidence="15 16">DSM 3385</strain>
    </source>
</reference>
<comment type="function">
    <text evidence="10 11">Involved in cell wall formation. Catalyzes the final step in the synthesis of UDP-N-acetylmuramoyl-pentapeptide, the precursor of murein.</text>
</comment>
<dbReference type="STRING" id="1121400.SAMN02746065_10117"/>
<organism evidence="15 16">
    <name type="scientific">Desulfocicer vacuolatum DSM 3385</name>
    <dbReference type="NCBI Taxonomy" id="1121400"/>
    <lineage>
        <taxon>Bacteria</taxon>
        <taxon>Pseudomonadati</taxon>
        <taxon>Thermodesulfobacteriota</taxon>
        <taxon>Desulfobacteria</taxon>
        <taxon>Desulfobacterales</taxon>
        <taxon>Desulfobacteraceae</taxon>
        <taxon>Desulfocicer</taxon>
    </lineage>
</organism>
<keyword evidence="1 10" id="KW-0963">Cytoplasm</keyword>
<dbReference type="Gene3D" id="3.40.1390.10">
    <property type="entry name" value="MurE/MurF, N-terminal domain"/>
    <property type="match status" value="1"/>
</dbReference>
<dbReference type="OrthoDB" id="9801978at2"/>
<evidence type="ECO:0000259" key="13">
    <source>
        <dbReference type="Pfam" id="PF02875"/>
    </source>
</evidence>
<dbReference type="SUPFAM" id="SSF53623">
    <property type="entry name" value="MurD-like peptide ligases, catalytic domain"/>
    <property type="match status" value="1"/>
</dbReference>
<dbReference type="InterPro" id="IPR013221">
    <property type="entry name" value="Mur_ligase_cen"/>
</dbReference>
<gene>
    <name evidence="10" type="primary">murF</name>
    <name evidence="15" type="ORF">SAMN02746065_10117</name>
</gene>
<feature type="binding site" evidence="10">
    <location>
        <begin position="127"/>
        <end position="133"/>
    </location>
    <ligand>
        <name>ATP</name>
        <dbReference type="ChEBI" id="CHEBI:30616"/>
    </ligand>
</feature>
<dbReference type="AlphaFoldDB" id="A0A1W1YHH2"/>
<dbReference type="RefSeq" id="WP_084066345.1">
    <property type="nucleotide sequence ID" value="NZ_FWXY01000001.1"/>
</dbReference>
<dbReference type="GO" id="GO:0051301">
    <property type="term" value="P:cell division"/>
    <property type="evidence" value="ECO:0007669"/>
    <property type="project" value="UniProtKB-KW"/>
</dbReference>
<keyword evidence="2 10" id="KW-0436">Ligase</keyword>
<proteinExistence type="inferred from homology"/>
<dbReference type="InterPro" id="IPR000713">
    <property type="entry name" value="Mur_ligase_N"/>
</dbReference>
<evidence type="ECO:0000313" key="16">
    <source>
        <dbReference type="Proteomes" id="UP000192418"/>
    </source>
</evidence>
<dbReference type="Proteomes" id="UP000192418">
    <property type="component" value="Unassembled WGS sequence"/>
</dbReference>
<evidence type="ECO:0000256" key="8">
    <source>
        <dbReference type="ARBA" id="ARBA00023306"/>
    </source>
</evidence>
<keyword evidence="5 10" id="KW-0067">ATP-binding</keyword>
<feature type="domain" description="Mur ligase N-terminal catalytic" evidence="12">
    <location>
        <begin position="34"/>
        <end position="113"/>
    </location>
</feature>
<keyword evidence="16" id="KW-1185">Reference proteome</keyword>
<comment type="pathway">
    <text evidence="10 11">Cell wall biogenesis; peptidoglycan biosynthesis.</text>
</comment>
<sequence>MISFSPIPWHTDHIIEALETAQTPLIAPCTFPKVATDSRTMATQDLFVAIKGETFDGHRFVKPLMDRGVRGFVVESSFFQKLSPAEKKKLISKGISFFCVENTLTALGKLAAFQRNRANVKVIGITGSCGKTSTREMITTIFKQKYKVLTTQGNFNNEIGLPLTLLNLSHDHQWAVVEMGMNHSGELTRLGKIARPDMGIITNTFRAHLEGLGSVEAVARAKSELLPCIRDKGLAILNRDDKRFHIMEEIVERLNIPHCVFGITKDARIRAQEICQKEDSLNFTLHCPGKKGSDSVEITLATPAPAMVENALAAATAALKAGFSLAEIKKGLADFTPVKGRMEILEPGCGIKLINDTYNANPGSMAAALDMISHHTGPTIAVLGDMLELGGKAPILHKEVGQRAAMSGISHLFIHGDMALHVMEGALEKGFPREKIFIGSHPELIKKIIQKLTPQMRILVKGSRGMRMEHIVTALHNHLGEKN</sequence>
<evidence type="ECO:0000256" key="2">
    <source>
        <dbReference type="ARBA" id="ARBA00022598"/>
    </source>
</evidence>